<proteinExistence type="inferred from homology"/>
<dbReference type="EMBL" id="BTGB01000003">
    <property type="protein sequence ID" value="GMM46281.1"/>
    <property type="molecule type" value="Genomic_DNA"/>
</dbReference>
<keyword evidence="3" id="KW-0539">Nucleus</keyword>
<evidence type="ECO:0000256" key="2">
    <source>
        <dbReference type="ARBA" id="ARBA00008576"/>
    </source>
</evidence>
<feature type="domain" description="Spp2/MOS2 G-patch" evidence="4">
    <location>
        <begin position="131"/>
        <end position="167"/>
    </location>
</feature>
<evidence type="ECO:0000313" key="6">
    <source>
        <dbReference type="Proteomes" id="UP001378960"/>
    </source>
</evidence>
<keyword evidence="6" id="KW-1185">Reference proteome</keyword>
<evidence type="ECO:0000259" key="4">
    <source>
        <dbReference type="Pfam" id="PF12656"/>
    </source>
</evidence>
<dbReference type="GO" id="GO:0005634">
    <property type="term" value="C:nucleus"/>
    <property type="evidence" value="ECO:0007669"/>
    <property type="project" value="UniProtKB-SubCell"/>
</dbReference>
<comment type="subcellular location">
    <subcellularLocation>
        <location evidence="1">Nucleus</location>
    </subcellularLocation>
</comment>
<dbReference type="AlphaFoldDB" id="A0AAV5R4U5"/>
<dbReference type="Proteomes" id="UP001378960">
    <property type="component" value="Unassembled WGS sequence"/>
</dbReference>
<comment type="caution">
    <text evidence="5">The sequence shown here is derived from an EMBL/GenBank/DDBJ whole genome shotgun (WGS) entry which is preliminary data.</text>
</comment>
<accession>A0AAV5R4U5</accession>
<name>A0AAV5R4U5_PICKL</name>
<evidence type="ECO:0000313" key="5">
    <source>
        <dbReference type="EMBL" id="GMM46281.1"/>
    </source>
</evidence>
<evidence type="ECO:0000256" key="1">
    <source>
        <dbReference type="ARBA" id="ARBA00004123"/>
    </source>
</evidence>
<protein>
    <recommendedName>
        <fullName evidence="4">Spp2/MOS2 G-patch domain-containing protein</fullName>
    </recommendedName>
</protein>
<comment type="similarity">
    <text evidence="2">Belongs to the SPP2 family.</text>
</comment>
<organism evidence="5 6">
    <name type="scientific">Pichia kluyveri</name>
    <name type="common">Yeast</name>
    <dbReference type="NCBI Taxonomy" id="36015"/>
    <lineage>
        <taxon>Eukaryota</taxon>
        <taxon>Fungi</taxon>
        <taxon>Dikarya</taxon>
        <taxon>Ascomycota</taxon>
        <taxon>Saccharomycotina</taxon>
        <taxon>Pichiomycetes</taxon>
        <taxon>Pichiales</taxon>
        <taxon>Pichiaceae</taxon>
        <taxon>Pichia</taxon>
    </lineage>
</organism>
<evidence type="ECO:0000256" key="3">
    <source>
        <dbReference type="ARBA" id="ARBA00023242"/>
    </source>
</evidence>
<gene>
    <name evidence="5" type="ORF">DAPK24_028560</name>
</gene>
<reference evidence="5 6" key="1">
    <citation type="journal article" date="2023" name="Elife">
        <title>Identification of key yeast species and microbe-microbe interactions impacting larval growth of Drosophila in the wild.</title>
        <authorList>
            <person name="Mure A."/>
            <person name="Sugiura Y."/>
            <person name="Maeda R."/>
            <person name="Honda K."/>
            <person name="Sakurai N."/>
            <person name="Takahashi Y."/>
            <person name="Watada M."/>
            <person name="Katoh T."/>
            <person name="Gotoh A."/>
            <person name="Gotoh Y."/>
            <person name="Taniguchi I."/>
            <person name="Nakamura K."/>
            <person name="Hayashi T."/>
            <person name="Katayama T."/>
            <person name="Uemura T."/>
            <person name="Hattori Y."/>
        </authorList>
    </citation>
    <scope>NUCLEOTIDE SEQUENCE [LARGE SCALE GENOMIC DNA]</scope>
    <source>
        <strain evidence="5 6">PK-24</strain>
    </source>
</reference>
<dbReference type="InterPro" id="IPR026822">
    <property type="entry name" value="Spp2/MOS2_G-patch"/>
</dbReference>
<sequence>MTSMESVQDGGITKPKVKKLSKFSLKSKKKQNTPIKRTEINALKDGEEDVDNNTTADISISNIADINTSKDVTNTPVEPATKLIITPPPPMSQSKVAQFFSRQIQTEEKAAGAEDISDAENSNINNIIGAEPPNEESYKEVPVNDFGFALLRGMGWNEEEESVHRREQKKMYNP</sequence>
<dbReference type="Pfam" id="PF12656">
    <property type="entry name" value="G-patch_2"/>
    <property type="match status" value="1"/>
</dbReference>